<dbReference type="SUPFAM" id="SSF53300">
    <property type="entry name" value="vWA-like"/>
    <property type="match status" value="1"/>
</dbReference>
<dbReference type="AlphaFoldDB" id="A0A927D7X9"/>
<dbReference type="Pfam" id="PF12450">
    <property type="entry name" value="vWF_A"/>
    <property type="match status" value="1"/>
</dbReference>
<evidence type="ECO:0000313" key="2">
    <source>
        <dbReference type="EMBL" id="MBD3664872.1"/>
    </source>
</evidence>
<evidence type="ECO:0000313" key="3">
    <source>
        <dbReference type="Proteomes" id="UP000635142"/>
    </source>
</evidence>
<accession>A0A927D7X9</accession>
<dbReference type="Proteomes" id="UP000635142">
    <property type="component" value="Unassembled WGS sequence"/>
</dbReference>
<name>A0A927D7X9_9RHOB</name>
<dbReference type="CDD" id="cd01465">
    <property type="entry name" value="vWA_subgroup"/>
    <property type="match status" value="1"/>
</dbReference>
<dbReference type="PROSITE" id="PS50234">
    <property type="entry name" value="VWFA"/>
    <property type="match status" value="1"/>
</dbReference>
<dbReference type="RefSeq" id="WP_191075883.1">
    <property type="nucleotide sequence ID" value="NZ_JACTAG010000002.1"/>
</dbReference>
<protein>
    <submittedName>
        <fullName evidence="2">von Willebrand factor type A domain-containing protein</fullName>
    </submittedName>
</protein>
<proteinExistence type="predicted"/>
<dbReference type="EMBL" id="JACTAG010000002">
    <property type="protein sequence ID" value="MBD3664872.1"/>
    <property type="molecule type" value="Genomic_DNA"/>
</dbReference>
<dbReference type="PANTHER" id="PTHR10579:SF43">
    <property type="entry name" value="ZINC FINGER (C3HC4-TYPE RING FINGER) FAMILY PROTEIN"/>
    <property type="match status" value="1"/>
</dbReference>
<evidence type="ECO:0000259" key="1">
    <source>
        <dbReference type="PROSITE" id="PS50234"/>
    </source>
</evidence>
<dbReference type="InterPro" id="IPR022156">
    <property type="entry name" value="Uncharacterised_YfbK_N"/>
</dbReference>
<dbReference type="Pfam" id="PF12034">
    <property type="entry name" value="YfbK_C"/>
    <property type="match status" value="1"/>
</dbReference>
<dbReference type="InterPro" id="IPR051266">
    <property type="entry name" value="CLCR"/>
</dbReference>
<dbReference type="PANTHER" id="PTHR10579">
    <property type="entry name" value="CALCIUM-ACTIVATED CHLORIDE CHANNEL REGULATOR"/>
    <property type="match status" value="1"/>
</dbReference>
<dbReference type="InterPro" id="IPR002035">
    <property type="entry name" value="VWF_A"/>
</dbReference>
<sequence>MTDDLEDLKKLMDAATPAPDADTKALNIALAQKNFADLQGSRDDLRPTSDRPRRGVFSGVRNMLDALNTRAGLTASTALIAVGLVVFTPIGQNLLNPGDLTEGGVRAVAPRDDGQQVIGGRETKEEVQEPLAKSSSDLDALIQDLEVSVAPAPQVEAIEAEALSDAAAPSVQSAPAESFATGAIVAQQAAPSDRRAMRSLPVSPVVVADESVAIPAPANTEAFANEAPNPVKVTGDDPVSTFSIDVDTASYAVVRNSLTNGYLPNPEAVRVEEMVNYFTYDYPAPTNGMAFQPTVSVTDTPWNPDTQLIRIGLQGEVPEMADRPPLNLVFLIDTSGSMNQPNKLPLLKQSFRLMLSQLRPEDQVAIVTYAGSAGLVLEPTDAGERTTILNALDRLGAGGSTAGQMGLQMAYATAASMAREGDVNRVVLATDGDFNVGLSDPERLKDFIADKRDSGTYLSVLGFGRGNLDDATMQALAQNGNGTAAYIDTLGEAQKVLVDQLTGALFPIANDVKIQVEFNPAQVSEYRLIGYETRALRREDFNNDKVDAGDIGAGHQVTALYEVTPVGSPAQLNDPLRYGDSAQVNVVSDELAFLRLRYKAPGESTSKLIETPINADAASDAGFAAAIAGFGQLLRDSSYIGDWSYADAIALANATKGADAFGYRAEAIQLMRLAQSLSE</sequence>
<dbReference type="Gene3D" id="3.40.50.410">
    <property type="entry name" value="von Willebrand factor, type A domain"/>
    <property type="match status" value="1"/>
</dbReference>
<feature type="domain" description="VWFA" evidence="1">
    <location>
        <begin position="327"/>
        <end position="505"/>
    </location>
</feature>
<reference evidence="2" key="1">
    <citation type="submission" date="2020-08" db="EMBL/GenBank/DDBJ databases">
        <title>Sulfitobacter aestuariivivens sp. nov., isolated from a tidal flat.</title>
        <authorList>
            <person name="Park S."/>
            <person name="Yoon J.-H."/>
        </authorList>
    </citation>
    <scope>NUCLEOTIDE SEQUENCE</scope>
    <source>
        <strain evidence="2">TSTF-M16</strain>
    </source>
</reference>
<keyword evidence="3" id="KW-1185">Reference proteome</keyword>
<dbReference type="InterPro" id="IPR036465">
    <property type="entry name" value="vWFA_dom_sf"/>
</dbReference>
<dbReference type="Pfam" id="PF00092">
    <property type="entry name" value="VWA"/>
    <property type="match status" value="1"/>
</dbReference>
<organism evidence="2 3">
    <name type="scientific">Sulfitobacter aestuariivivens</name>
    <dbReference type="NCBI Taxonomy" id="2766981"/>
    <lineage>
        <taxon>Bacteria</taxon>
        <taxon>Pseudomonadati</taxon>
        <taxon>Pseudomonadota</taxon>
        <taxon>Alphaproteobacteria</taxon>
        <taxon>Rhodobacterales</taxon>
        <taxon>Roseobacteraceae</taxon>
        <taxon>Sulfitobacter</taxon>
    </lineage>
</organism>
<comment type="caution">
    <text evidence="2">The sequence shown here is derived from an EMBL/GenBank/DDBJ whole genome shotgun (WGS) entry which is preliminary data.</text>
</comment>
<gene>
    <name evidence="2" type="ORF">H9Q16_13135</name>
</gene>
<dbReference type="InterPro" id="IPR021908">
    <property type="entry name" value="YfbK_C"/>
</dbReference>
<dbReference type="SMART" id="SM00327">
    <property type="entry name" value="VWA"/>
    <property type="match status" value="1"/>
</dbReference>